<evidence type="ECO:0008006" key="3">
    <source>
        <dbReference type="Google" id="ProtNLM"/>
    </source>
</evidence>
<dbReference type="OrthoDB" id="275270at2"/>
<evidence type="ECO:0000313" key="1">
    <source>
        <dbReference type="EMBL" id="GEB57087.1"/>
    </source>
</evidence>
<protein>
    <recommendedName>
        <fullName evidence="3">Peptidase M6-like domain-containing protein</fullName>
    </recommendedName>
</protein>
<comment type="caution">
    <text evidence="1">The sequence shown here is derived from an EMBL/GenBank/DDBJ whole genome shotgun (WGS) entry which is preliminary data.</text>
</comment>
<keyword evidence="2" id="KW-1185">Reference proteome</keyword>
<sequence>MAPTLTDFGHASMRVLGRKALGSRPLLVLLLEYDDNAQGDFPRLASVHPPAYYDQLSFGHPDPPFSTDSPVNPAGLAGYVEECSIGRFSLFRVAIDGPFPMGPFGNPDDSTHIQKVAQKIIDYSPWAFIGIDGDAFDLLVSSDELVVLVIENIRQRFPASRPNEPVYATTELFGGHPPAEVTVTLAVQIAFAGPFTPFYQIAHEVTHSLGTIDMYNPGSMNYLLTLMGAYPFYSNDQATVHLDAWHKLQLGWCEPRLVELQAHGSADVAEISAERPDGAVILWHQNHGVSEYFLLERRRADGARKYDRSFPGDGLLIWHIDPARTPMNRGTPNLDAGSSGVWEAGTHTPPLHWSDGTMAVSGLTFAAGPDASLRVTW</sequence>
<evidence type="ECO:0000313" key="2">
    <source>
        <dbReference type="Proteomes" id="UP000315226"/>
    </source>
</evidence>
<reference evidence="1 2" key="1">
    <citation type="submission" date="2019-06" db="EMBL/GenBank/DDBJ databases">
        <title>Whole genome shotgun sequence of Streptomyces gardneri NBRC 12865.</title>
        <authorList>
            <person name="Hosoyama A."/>
            <person name="Uohara A."/>
            <person name="Ohji S."/>
            <person name="Ichikawa N."/>
        </authorList>
    </citation>
    <scope>NUCLEOTIDE SEQUENCE [LARGE SCALE GENOMIC DNA]</scope>
    <source>
        <strain evidence="1 2">NBRC 12865</strain>
    </source>
</reference>
<dbReference type="PANTHER" id="PTHR41775:SF1">
    <property type="entry name" value="PEPTIDASE M6-LIKE DOMAIN-CONTAINING PROTEIN"/>
    <property type="match status" value="1"/>
</dbReference>
<dbReference type="Proteomes" id="UP000315226">
    <property type="component" value="Unassembled WGS sequence"/>
</dbReference>
<gene>
    <name evidence="1" type="ORF">SGA01_26920</name>
</gene>
<proteinExistence type="predicted"/>
<dbReference type="EMBL" id="BJMN01000015">
    <property type="protein sequence ID" value="GEB57087.1"/>
    <property type="molecule type" value="Genomic_DNA"/>
</dbReference>
<dbReference type="PANTHER" id="PTHR41775">
    <property type="entry name" value="SECRETED PROTEIN-RELATED"/>
    <property type="match status" value="1"/>
</dbReference>
<accession>A0A4Y3RK69</accession>
<dbReference type="AlphaFoldDB" id="A0A4Y3RK69"/>
<organism evidence="1 2">
    <name type="scientific">Streptomyces gardneri</name>
    <dbReference type="NCBI Taxonomy" id="66892"/>
    <lineage>
        <taxon>Bacteria</taxon>
        <taxon>Bacillati</taxon>
        <taxon>Actinomycetota</taxon>
        <taxon>Actinomycetes</taxon>
        <taxon>Kitasatosporales</taxon>
        <taxon>Streptomycetaceae</taxon>
        <taxon>Streptomyces</taxon>
    </lineage>
</organism>
<dbReference type="RefSeq" id="WP_141296731.1">
    <property type="nucleotide sequence ID" value="NZ_BJMN01000015.1"/>
</dbReference>
<name>A0A4Y3RK69_9ACTN</name>